<evidence type="ECO:0000313" key="2">
    <source>
        <dbReference type="Proteomes" id="UP001157138"/>
    </source>
</evidence>
<reference evidence="2" key="1">
    <citation type="journal article" date="2019" name="Int. J. Syst. Evol. Microbiol.">
        <title>The Global Catalogue of Microorganisms (GCM) 10K type strain sequencing project: providing services to taxonomists for standard genome sequencing and annotation.</title>
        <authorList>
            <consortium name="The Broad Institute Genomics Platform"/>
            <consortium name="The Broad Institute Genome Sequencing Center for Infectious Disease"/>
            <person name="Wu L."/>
            <person name="Ma J."/>
        </authorList>
    </citation>
    <scope>NUCLEOTIDE SEQUENCE [LARGE SCALE GENOMIC DNA]</scope>
    <source>
        <strain evidence="2">NBRC 108723</strain>
    </source>
</reference>
<dbReference type="CDD" id="cd17493">
    <property type="entry name" value="toxin_TenpN"/>
    <property type="match status" value="1"/>
</dbReference>
<dbReference type="InterPro" id="IPR049929">
    <property type="entry name" value="TenpN-like"/>
</dbReference>
<dbReference type="EMBL" id="BSPW01000009">
    <property type="protein sequence ID" value="GLT16559.1"/>
    <property type="molecule type" value="Genomic_DNA"/>
</dbReference>
<proteinExistence type="predicted"/>
<protein>
    <submittedName>
        <fullName evidence="1">Uncharacterized protein</fullName>
    </submittedName>
</protein>
<dbReference type="Proteomes" id="UP001157138">
    <property type="component" value="Unassembled WGS sequence"/>
</dbReference>
<organism evidence="1 2">
    <name type="scientific">Vibrio zhanjiangensis</name>
    <dbReference type="NCBI Taxonomy" id="1046128"/>
    <lineage>
        <taxon>Bacteria</taxon>
        <taxon>Pseudomonadati</taxon>
        <taxon>Pseudomonadota</taxon>
        <taxon>Gammaproteobacteria</taxon>
        <taxon>Vibrionales</taxon>
        <taxon>Vibrionaceae</taxon>
        <taxon>Vibrio</taxon>
    </lineage>
</organism>
<gene>
    <name evidence="1" type="ORF">GCM10007938_03350</name>
</gene>
<name>A0ABQ6EU70_9VIBR</name>
<sequence>MGSDMELKKLDQSFYADNPKVEQALDFDSQLGTWNSSKTRGHGIVKITINGLTFAIPVRSYIKHNASYILEVNRQDRTIKGMGLDYSKALLIRDDSHVTDDVFVLRNKKSGKKLIGKEEHITSQFQKYVEKYIDAVKRNDANILNSFEYRFTTLVNYHTELGL</sequence>
<accession>A0ABQ6EU70</accession>
<keyword evidence="2" id="KW-1185">Reference proteome</keyword>
<evidence type="ECO:0000313" key="1">
    <source>
        <dbReference type="EMBL" id="GLT16559.1"/>
    </source>
</evidence>
<dbReference type="NCBIfam" id="NF047358">
    <property type="entry name" value="TenpIN"/>
    <property type="match status" value="1"/>
</dbReference>
<comment type="caution">
    <text evidence="1">The sequence shown here is derived from an EMBL/GenBank/DDBJ whole genome shotgun (WGS) entry which is preliminary data.</text>
</comment>